<gene>
    <name evidence="1" type="ORF">ACFPRA_15290</name>
</gene>
<dbReference type="RefSeq" id="WP_381436403.1">
    <property type="nucleotide sequence ID" value="NZ_JBHSNO010000007.1"/>
</dbReference>
<dbReference type="EMBL" id="JBHSNO010000007">
    <property type="protein sequence ID" value="MFC5590269.1"/>
    <property type="molecule type" value="Genomic_DNA"/>
</dbReference>
<reference evidence="2" key="1">
    <citation type="journal article" date="2019" name="Int. J. Syst. Evol. Microbiol.">
        <title>The Global Catalogue of Microorganisms (GCM) 10K type strain sequencing project: providing services to taxonomists for standard genome sequencing and annotation.</title>
        <authorList>
            <consortium name="The Broad Institute Genomics Platform"/>
            <consortium name="The Broad Institute Genome Sequencing Center for Infectious Disease"/>
            <person name="Wu L."/>
            <person name="Ma J."/>
        </authorList>
    </citation>
    <scope>NUCLEOTIDE SEQUENCE [LARGE SCALE GENOMIC DNA]</scope>
    <source>
        <strain evidence="2">CGMCC 4.1434</strain>
    </source>
</reference>
<organism evidence="1 2">
    <name type="scientific">Sporosarcina soli</name>
    <dbReference type="NCBI Taxonomy" id="334736"/>
    <lineage>
        <taxon>Bacteria</taxon>
        <taxon>Bacillati</taxon>
        <taxon>Bacillota</taxon>
        <taxon>Bacilli</taxon>
        <taxon>Bacillales</taxon>
        <taxon>Caryophanaceae</taxon>
        <taxon>Sporosarcina</taxon>
    </lineage>
</organism>
<protein>
    <submittedName>
        <fullName evidence="1">Uncharacterized protein</fullName>
    </submittedName>
</protein>
<accession>A0ABW0TLB2</accession>
<name>A0ABW0TLB2_9BACL</name>
<proteinExistence type="predicted"/>
<evidence type="ECO:0000313" key="1">
    <source>
        <dbReference type="EMBL" id="MFC5590269.1"/>
    </source>
</evidence>
<dbReference type="Proteomes" id="UP001596109">
    <property type="component" value="Unassembled WGS sequence"/>
</dbReference>
<keyword evidence="2" id="KW-1185">Reference proteome</keyword>
<sequence>MRRMKQLGRRKPKRILSYRLDNGGIDQATVDEALSQFPADIPERVIKTSVTLTEMLHLLKITPTGVPTSTKPTPVDFG</sequence>
<evidence type="ECO:0000313" key="2">
    <source>
        <dbReference type="Proteomes" id="UP001596109"/>
    </source>
</evidence>
<comment type="caution">
    <text evidence="1">The sequence shown here is derived from an EMBL/GenBank/DDBJ whole genome shotgun (WGS) entry which is preliminary data.</text>
</comment>